<dbReference type="SUPFAM" id="SSF46894">
    <property type="entry name" value="C-terminal effector domain of the bipartite response regulators"/>
    <property type="match status" value="1"/>
</dbReference>
<dbReference type="EMBL" id="JAGIOO010000001">
    <property type="protein sequence ID" value="MBP2478407.1"/>
    <property type="molecule type" value="Genomic_DNA"/>
</dbReference>
<reference evidence="5 6" key="1">
    <citation type="submission" date="2021-03" db="EMBL/GenBank/DDBJ databases">
        <title>Sequencing the genomes of 1000 actinobacteria strains.</title>
        <authorList>
            <person name="Klenk H.-P."/>
        </authorList>
    </citation>
    <scope>NUCLEOTIDE SEQUENCE [LARGE SCALE GENOMIC DNA]</scope>
    <source>
        <strain evidence="5 6">DSM 44580</strain>
    </source>
</reference>
<evidence type="ECO:0000313" key="5">
    <source>
        <dbReference type="EMBL" id="MBP2478407.1"/>
    </source>
</evidence>
<evidence type="ECO:0000256" key="2">
    <source>
        <dbReference type="ARBA" id="ARBA00023125"/>
    </source>
</evidence>
<protein>
    <submittedName>
        <fullName evidence="5">DNA-binding NarL/FixJ family response regulator</fullName>
    </submittedName>
</protein>
<feature type="domain" description="HTH luxR-type" evidence="4">
    <location>
        <begin position="146"/>
        <end position="211"/>
    </location>
</feature>
<dbReference type="Gene3D" id="3.40.50.2300">
    <property type="match status" value="1"/>
</dbReference>
<dbReference type="SMART" id="SM00421">
    <property type="entry name" value="HTH_LUXR"/>
    <property type="match status" value="1"/>
</dbReference>
<dbReference type="InterPro" id="IPR000792">
    <property type="entry name" value="Tscrpt_reg_LuxR_C"/>
</dbReference>
<keyword evidence="3" id="KW-0804">Transcription</keyword>
<gene>
    <name evidence="5" type="ORF">JOF53_007279</name>
</gene>
<dbReference type="InterPro" id="IPR039420">
    <property type="entry name" value="WalR-like"/>
</dbReference>
<dbReference type="RefSeq" id="WP_143343151.1">
    <property type="nucleotide sequence ID" value="NZ_JAGIOO010000001.1"/>
</dbReference>
<keyword evidence="2 5" id="KW-0238">DNA-binding</keyword>
<comment type="caution">
    <text evidence="5">The sequence shown here is derived from an EMBL/GenBank/DDBJ whole genome shotgun (WGS) entry which is preliminary data.</text>
</comment>
<keyword evidence="1" id="KW-0805">Transcription regulation</keyword>
<dbReference type="PROSITE" id="PS50043">
    <property type="entry name" value="HTH_LUXR_2"/>
    <property type="match status" value="1"/>
</dbReference>
<dbReference type="PANTHER" id="PTHR43214:SF24">
    <property type="entry name" value="TRANSCRIPTIONAL REGULATORY PROTEIN NARL-RELATED"/>
    <property type="match status" value="1"/>
</dbReference>
<dbReference type="Proteomes" id="UP001519363">
    <property type="component" value="Unassembled WGS sequence"/>
</dbReference>
<dbReference type="CDD" id="cd06170">
    <property type="entry name" value="LuxR_C_like"/>
    <property type="match status" value="1"/>
</dbReference>
<dbReference type="GO" id="GO:0003677">
    <property type="term" value="F:DNA binding"/>
    <property type="evidence" value="ECO:0007669"/>
    <property type="project" value="UniProtKB-KW"/>
</dbReference>
<evidence type="ECO:0000256" key="3">
    <source>
        <dbReference type="ARBA" id="ARBA00023163"/>
    </source>
</evidence>
<name>A0ABS5APS6_9PSEU</name>
<keyword evidence="6" id="KW-1185">Reference proteome</keyword>
<dbReference type="PANTHER" id="PTHR43214">
    <property type="entry name" value="TWO-COMPONENT RESPONSE REGULATOR"/>
    <property type="match status" value="1"/>
</dbReference>
<sequence>MRDEQEPVRLAVEVVDRRLAGDLLPLVRLVEEFRVVPAQERDTADVLLVLAGEVTDGLVVRLATRAATAARVGRCVVLVAAVVPERHLPALFAAGVVSVLGRGAGVAEVVHAVRASASGNAVLPDRLVRWLVDEVRVTQGEMLASEALAIGGLSRREVEVLRLVALGEDNAVIAARLGFAERTVKRTMTELTVRLGLRNRAHAVAYAMRAGAI</sequence>
<evidence type="ECO:0000256" key="1">
    <source>
        <dbReference type="ARBA" id="ARBA00023015"/>
    </source>
</evidence>
<dbReference type="InterPro" id="IPR016032">
    <property type="entry name" value="Sig_transdc_resp-reg_C-effctor"/>
</dbReference>
<organism evidence="5 6">
    <name type="scientific">Crossiella equi</name>
    <dbReference type="NCBI Taxonomy" id="130796"/>
    <lineage>
        <taxon>Bacteria</taxon>
        <taxon>Bacillati</taxon>
        <taxon>Actinomycetota</taxon>
        <taxon>Actinomycetes</taxon>
        <taxon>Pseudonocardiales</taxon>
        <taxon>Pseudonocardiaceae</taxon>
        <taxon>Crossiella</taxon>
    </lineage>
</organism>
<dbReference type="PRINTS" id="PR00038">
    <property type="entry name" value="HTHLUXR"/>
</dbReference>
<evidence type="ECO:0000313" key="6">
    <source>
        <dbReference type="Proteomes" id="UP001519363"/>
    </source>
</evidence>
<evidence type="ECO:0000259" key="4">
    <source>
        <dbReference type="PROSITE" id="PS50043"/>
    </source>
</evidence>
<proteinExistence type="predicted"/>
<dbReference type="Pfam" id="PF00196">
    <property type="entry name" value="GerE"/>
    <property type="match status" value="1"/>
</dbReference>
<accession>A0ABS5APS6</accession>